<dbReference type="AlphaFoldDB" id="A0AAN8IXJ6"/>
<name>A0AAN8IXJ6_TRICO</name>
<gene>
    <name evidence="1" type="ORF">GCK32_020376</name>
</gene>
<sequence length="73" mass="8184">MRSIGGNDKKIAHDLGTKCKLLDELNKSKDMEINRLGSVAGRSQGSIDEAAELRKEVCMKEAKIQNCLRKYVF</sequence>
<protein>
    <submittedName>
        <fullName evidence="1">Uncharacterized protein</fullName>
    </submittedName>
</protein>
<evidence type="ECO:0000313" key="2">
    <source>
        <dbReference type="Proteomes" id="UP001331761"/>
    </source>
</evidence>
<accession>A0AAN8IXJ6</accession>
<comment type="caution">
    <text evidence="1">The sequence shown here is derived from an EMBL/GenBank/DDBJ whole genome shotgun (WGS) entry which is preliminary data.</text>
</comment>
<evidence type="ECO:0000313" key="1">
    <source>
        <dbReference type="EMBL" id="KAK5985142.1"/>
    </source>
</evidence>
<dbReference type="EMBL" id="WIXE01002068">
    <property type="protein sequence ID" value="KAK5985142.1"/>
    <property type="molecule type" value="Genomic_DNA"/>
</dbReference>
<keyword evidence="2" id="KW-1185">Reference proteome</keyword>
<proteinExistence type="predicted"/>
<organism evidence="1 2">
    <name type="scientific">Trichostrongylus colubriformis</name>
    <name type="common">Black scour worm</name>
    <dbReference type="NCBI Taxonomy" id="6319"/>
    <lineage>
        <taxon>Eukaryota</taxon>
        <taxon>Metazoa</taxon>
        <taxon>Ecdysozoa</taxon>
        <taxon>Nematoda</taxon>
        <taxon>Chromadorea</taxon>
        <taxon>Rhabditida</taxon>
        <taxon>Rhabditina</taxon>
        <taxon>Rhabditomorpha</taxon>
        <taxon>Strongyloidea</taxon>
        <taxon>Trichostrongylidae</taxon>
        <taxon>Trichostrongylus</taxon>
    </lineage>
</organism>
<reference evidence="1 2" key="1">
    <citation type="submission" date="2019-10" db="EMBL/GenBank/DDBJ databases">
        <title>Assembly and Annotation for the nematode Trichostrongylus colubriformis.</title>
        <authorList>
            <person name="Martin J."/>
        </authorList>
    </citation>
    <scope>NUCLEOTIDE SEQUENCE [LARGE SCALE GENOMIC DNA]</scope>
    <source>
        <strain evidence="1">G859</strain>
        <tissue evidence="1">Whole worm</tissue>
    </source>
</reference>
<dbReference type="Proteomes" id="UP001331761">
    <property type="component" value="Unassembled WGS sequence"/>
</dbReference>
<feature type="non-terminal residue" evidence="1">
    <location>
        <position position="73"/>
    </location>
</feature>